<dbReference type="InParanoid" id="E2BS67"/>
<dbReference type="OMA" id="RFVEGHT"/>
<proteinExistence type="predicted"/>
<dbReference type="AlphaFoldDB" id="E2BS67"/>
<feature type="compositionally biased region" description="Basic and acidic residues" evidence="1">
    <location>
        <begin position="138"/>
        <end position="163"/>
    </location>
</feature>
<evidence type="ECO:0000313" key="2">
    <source>
        <dbReference type="EMBL" id="EFN81459.1"/>
    </source>
</evidence>
<evidence type="ECO:0000313" key="3">
    <source>
        <dbReference type="Proteomes" id="UP000008237"/>
    </source>
</evidence>
<feature type="region of interest" description="Disordered" evidence="1">
    <location>
        <begin position="104"/>
        <end position="195"/>
    </location>
</feature>
<dbReference type="EMBL" id="GL450151">
    <property type="protein sequence ID" value="EFN81459.1"/>
    <property type="molecule type" value="Genomic_DNA"/>
</dbReference>
<accession>E2BS67</accession>
<keyword evidence="3" id="KW-1185">Reference proteome</keyword>
<evidence type="ECO:0000256" key="1">
    <source>
        <dbReference type="SAM" id="MobiDB-lite"/>
    </source>
</evidence>
<gene>
    <name evidence="2" type="ORF">EAI_16629</name>
</gene>
<name>E2BS67_HARSA</name>
<dbReference type="Proteomes" id="UP000008237">
    <property type="component" value="Unassembled WGS sequence"/>
</dbReference>
<reference evidence="2 3" key="1">
    <citation type="journal article" date="2010" name="Science">
        <title>Genomic comparison of the ants Camponotus floridanus and Harpegnathos saltator.</title>
        <authorList>
            <person name="Bonasio R."/>
            <person name="Zhang G."/>
            <person name="Ye C."/>
            <person name="Mutti N.S."/>
            <person name="Fang X."/>
            <person name="Qin N."/>
            <person name="Donahue G."/>
            <person name="Yang P."/>
            <person name="Li Q."/>
            <person name="Li C."/>
            <person name="Zhang P."/>
            <person name="Huang Z."/>
            <person name="Berger S.L."/>
            <person name="Reinberg D."/>
            <person name="Wang J."/>
            <person name="Liebig J."/>
        </authorList>
    </citation>
    <scope>NUCLEOTIDE SEQUENCE [LARGE SCALE GENOMIC DNA]</scope>
    <source>
        <strain evidence="2 3">R22 G/1</strain>
    </source>
</reference>
<organism evidence="3">
    <name type="scientific">Harpegnathos saltator</name>
    <name type="common">Jerdon's jumping ant</name>
    <dbReference type="NCBI Taxonomy" id="610380"/>
    <lineage>
        <taxon>Eukaryota</taxon>
        <taxon>Metazoa</taxon>
        <taxon>Ecdysozoa</taxon>
        <taxon>Arthropoda</taxon>
        <taxon>Hexapoda</taxon>
        <taxon>Insecta</taxon>
        <taxon>Pterygota</taxon>
        <taxon>Neoptera</taxon>
        <taxon>Endopterygota</taxon>
        <taxon>Hymenoptera</taxon>
        <taxon>Apocrita</taxon>
        <taxon>Aculeata</taxon>
        <taxon>Formicoidea</taxon>
        <taxon>Formicidae</taxon>
        <taxon>Ponerinae</taxon>
        <taxon>Ponerini</taxon>
        <taxon>Harpegnathos</taxon>
    </lineage>
</organism>
<protein>
    <submittedName>
        <fullName evidence="2">Uncharacterized protein</fullName>
    </submittedName>
</protein>
<sequence>MKTDKKLGNVLASCSRRPARTSSYSELYRRRFDIPRYSRHIRSPEGSTLSICGDSQLEELSLDEGRSSLPATSRDDSSELSFYRRFVEGHTELATRTALSRVMLSRRGPPDNNNVLPGVAGKTGADRKPNGPTYRPYTIEEYRSLSVPRPDRSLGPDKDEVQTKPKRKRLSKLKADRIEVSSDTGRYLQLPKSKE</sequence>